<evidence type="ECO:0000256" key="3">
    <source>
        <dbReference type="ARBA" id="ARBA00022722"/>
    </source>
</evidence>
<gene>
    <name evidence="6" type="ORF">A3A03_03125</name>
</gene>
<keyword evidence="5" id="KW-0378">Hydrolase</keyword>
<reference evidence="6 7" key="1">
    <citation type="journal article" date="2016" name="Nat. Commun.">
        <title>Thousands of microbial genomes shed light on interconnected biogeochemical processes in an aquifer system.</title>
        <authorList>
            <person name="Anantharaman K."/>
            <person name="Brown C.T."/>
            <person name="Hug L.A."/>
            <person name="Sharon I."/>
            <person name="Castelle C.J."/>
            <person name="Probst A.J."/>
            <person name="Thomas B.C."/>
            <person name="Singh A."/>
            <person name="Wilkins M.J."/>
            <person name="Karaoz U."/>
            <person name="Brodie E.L."/>
            <person name="Williams K.H."/>
            <person name="Hubbard S.S."/>
            <person name="Banfield J.F."/>
        </authorList>
    </citation>
    <scope>NUCLEOTIDE SEQUENCE [LARGE SCALE GENOMIC DNA]</scope>
</reference>
<evidence type="ECO:0000256" key="2">
    <source>
        <dbReference type="ARBA" id="ARBA00022649"/>
    </source>
</evidence>
<evidence type="ECO:0000313" key="6">
    <source>
        <dbReference type="EMBL" id="OGI94238.1"/>
    </source>
</evidence>
<evidence type="ECO:0000256" key="5">
    <source>
        <dbReference type="ARBA" id="ARBA00022801"/>
    </source>
</evidence>
<proteinExistence type="predicted"/>
<keyword evidence="2" id="KW-1277">Toxin-antitoxin system</keyword>
<dbReference type="Pfam" id="PF01934">
    <property type="entry name" value="HepT-like"/>
    <property type="match status" value="1"/>
</dbReference>
<keyword evidence="4" id="KW-0547">Nucleotide-binding</keyword>
<dbReference type="InterPro" id="IPR008201">
    <property type="entry name" value="HepT-like"/>
</dbReference>
<dbReference type="InterPro" id="IPR051813">
    <property type="entry name" value="HepT_RNase_toxin"/>
</dbReference>
<dbReference type="GO" id="GO:0016787">
    <property type="term" value="F:hydrolase activity"/>
    <property type="evidence" value="ECO:0007669"/>
    <property type="project" value="UniProtKB-KW"/>
</dbReference>
<dbReference type="Proteomes" id="UP000176629">
    <property type="component" value="Unassembled WGS sequence"/>
</dbReference>
<keyword evidence="1" id="KW-0597">Phosphoprotein</keyword>
<evidence type="ECO:0008006" key="8">
    <source>
        <dbReference type="Google" id="ProtNLM"/>
    </source>
</evidence>
<dbReference type="GO" id="GO:0110001">
    <property type="term" value="C:toxin-antitoxin complex"/>
    <property type="evidence" value="ECO:0007669"/>
    <property type="project" value="InterPro"/>
</dbReference>
<dbReference type="GO" id="GO:0004540">
    <property type="term" value="F:RNA nuclease activity"/>
    <property type="evidence" value="ECO:0007669"/>
    <property type="project" value="InterPro"/>
</dbReference>
<dbReference type="STRING" id="1801773.A3A03_03125"/>
<protein>
    <recommendedName>
        <fullName evidence="8">DUF86 domain-containing protein</fullName>
    </recommendedName>
</protein>
<comment type="caution">
    <text evidence="6">The sequence shown here is derived from an EMBL/GenBank/DDBJ whole genome shotgun (WGS) entry which is preliminary data.</text>
</comment>
<dbReference type="GO" id="GO:0000166">
    <property type="term" value="F:nucleotide binding"/>
    <property type="evidence" value="ECO:0007669"/>
    <property type="project" value="UniProtKB-KW"/>
</dbReference>
<keyword evidence="3" id="KW-0540">Nuclease</keyword>
<dbReference type="EMBL" id="MFUX01000029">
    <property type="protein sequence ID" value="OGI94238.1"/>
    <property type="molecule type" value="Genomic_DNA"/>
</dbReference>
<dbReference type="AlphaFoldDB" id="A0A1F6XJM1"/>
<accession>A0A1F6XJM1</accession>
<sequence>MKIPNQNLYVLHIRDAVKQIKEYTYEKTYIDLESKPMLRDAVIRQVMIIGEASKNTPEKLKTEYANIPWKKISGSRDKMTHDYADIELDIIWHIVTKDLPELEKAISGYIETHKDEIAELERGVNE</sequence>
<evidence type="ECO:0000313" key="7">
    <source>
        <dbReference type="Proteomes" id="UP000176629"/>
    </source>
</evidence>
<evidence type="ECO:0000256" key="1">
    <source>
        <dbReference type="ARBA" id="ARBA00022553"/>
    </source>
</evidence>
<evidence type="ECO:0000256" key="4">
    <source>
        <dbReference type="ARBA" id="ARBA00022741"/>
    </source>
</evidence>
<dbReference type="PANTHER" id="PTHR34139">
    <property type="entry name" value="UPF0331 PROTEIN MJ0127"/>
    <property type="match status" value="1"/>
</dbReference>
<organism evidence="6 7">
    <name type="scientific">Candidatus Nomurabacteria bacterium RIFCSPLOWO2_01_FULL_40_18</name>
    <dbReference type="NCBI Taxonomy" id="1801773"/>
    <lineage>
        <taxon>Bacteria</taxon>
        <taxon>Candidatus Nomuraibacteriota</taxon>
    </lineage>
</organism>
<name>A0A1F6XJM1_9BACT</name>
<dbReference type="PANTHER" id="PTHR34139:SF1">
    <property type="entry name" value="RNASE MJ1380-RELATED"/>
    <property type="match status" value="1"/>
</dbReference>